<reference evidence="3 5" key="3">
    <citation type="submission" date="2019-07" db="EMBL/GenBank/DDBJ databases">
        <title>Active sludge and wastewater microbial communities from Klosterneuburg, Austria.</title>
        <authorList>
            <person name="Wagner M."/>
        </authorList>
    </citation>
    <scope>NUCLEOTIDE SEQUENCE [LARGE SCALE GENOMIC DNA]</scope>
    <source>
        <strain evidence="3 5">Nm2</strain>
    </source>
</reference>
<dbReference type="Proteomes" id="UP000034156">
    <property type="component" value="Chromosome"/>
</dbReference>
<keyword evidence="4" id="KW-1185">Reference proteome</keyword>
<evidence type="ECO:0000313" key="4">
    <source>
        <dbReference type="Proteomes" id="UP000034156"/>
    </source>
</evidence>
<sequence>MNNTEIATLLNGLVEISRDRADSFKTCANNVSDPALKLFFVDRAQSCEEAVKALSVEVIHYSGNPDASRSTEEGLLRILTNLKTVFTKKNNLAVLEECEMGEAAAVMAYENALRQEIPDSLRALLERLYEGVKRNHEHVVRQLRDEARNNPNLA</sequence>
<dbReference type="Proteomes" id="UP000324176">
    <property type="component" value="Unassembled WGS sequence"/>
</dbReference>
<dbReference type="AlphaFoldDB" id="A0A0F7KDL2"/>
<organism evidence="2 4">
    <name type="scientific">Nitrosomonas communis</name>
    <dbReference type="NCBI Taxonomy" id="44574"/>
    <lineage>
        <taxon>Bacteria</taxon>
        <taxon>Pseudomonadati</taxon>
        <taxon>Pseudomonadota</taxon>
        <taxon>Betaproteobacteria</taxon>
        <taxon>Nitrosomonadales</taxon>
        <taxon>Nitrosomonadaceae</taxon>
        <taxon>Nitrosomonas</taxon>
    </lineage>
</organism>
<evidence type="ECO:0000313" key="3">
    <source>
        <dbReference type="EMBL" id="TYP71043.1"/>
    </source>
</evidence>
<dbReference type="KEGG" id="nco:AAW31_04545"/>
<dbReference type="NCBIfam" id="TIGR02284">
    <property type="entry name" value="PA2169 family four-helix-bundle protein"/>
    <property type="match status" value="1"/>
</dbReference>
<dbReference type="OrthoDB" id="282393at2"/>
<evidence type="ECO:0000313" key="2">
    <source>
        <dbReference type="EMBL" id="AKH37243.1"/>
    </source>
</evidence>
<reference evidence="4" key="1">
    <citation type="submission" date="2015-05" db="EMBL/GenBank/DDBJ databases">
        <title>Draft genome of Nitrosomonas communis strain Nm2.</title>
        <authorList>
            <person name="Kozlowski J.A."/>
            <person name="Kits K.D."/>
            <person name="Stein L.Y."/>
        </authorList>
    </citation>
    <scope>NUCLEOTIDE SEQUENCE [LARGE SCALE GENOMIC DNA]</scope>
    <source>
        <strain evidence="4">Nm2</strain>
    </source>
</reference>
<gene>
    <name evidence="2" type="ORF">AAW31_04545</name>
    <name evidence="3" type="ORF">BCL69_11165</name>
</gene>
<name>A0A0F7KDL2_9PROT</name>
<protein>
    <submittedName>
        <fullName evidence="2">Aldehyde dehydrogenase</fullName>
    </submittedName>
</protein>
<feature type="domain" description="DUF2383" evidence="1">
    <location>
        <begin position="6"/>
        <end position="115"/>
    </location>
</feature>
<dbReference type="InterPro" id="IPR011971">
    <property type="entry name" value="CHP02284"/>
</dbReference>
<accession>A0A0F7KDL2</accession>
<proteinExistence type="predicted"/>
<dbReference type="InterPro" id="IPR012347">
    <property type="entry name" value="Ferritin-like"/>
</dbReference>
<reference evidence="2 4" key="2">
    <citation type="journal article" date="2016" name="Genome Announc.">
        <title>Genome Sequence of Nitrosomonas communis Strain Nm2, a Mesophilic Ammonia-Oxidizing Bacterium Isolated from Mediterranean Soil.</title>
        <authorList>
            <person name="Kozlowski J.A."/>
            <person name="Kits K.D."/>
            <person name="Stein L.Y."/>
        </authorList>
    </citation>
    <scope>NUCLEOTIDE SEQUENCE [LARGE SCALE GENOMIC DNA]</scope>
    <source>
        <strain evidence="2 4">Nm2</strain>
    </source>
</reference>
<dbReference type="Pfam" id="PF09537">
    <property type="entry name" value="DUF2383"/>
    <property type="match status" value="1"/>
</dbReference>
<dbReference type="PIRSF" id="PIRSF029477">
    <property type="entry name" value="UCP029477"/>
    <property type="match status" value="1"/>
</dbReference>
<dbReference type="InterPro" id="IPR016920">
    <property type="entry name" value="UCP029477"/>
</dbReference>
<dbReference type="EMBL" id="VNHT01000116">
    <property type="protein sequence ID" value="TYP71043.1"/>
    <property type="molecule type" value="Genomic_DNA"/>
</dbReference>
<dbReference type="RefSeq" id="WP_046849335.1">
    <property type="nucleotide sequence ID" value="NZ_CBDIPD010000088.1"/>
</dbReference>
<evidence type="ECO:0000259" key="1">
    <source>
        <dbReference type="Pfam" id="PF09537"/>
    </source>
</evidence>
<dbReference type="PATRIC" id="fig|44574.3.peg.1098"/>
<dbReference type="EMBL" id="CP011451">
    <property type="protein sequence ID" value="AKH37243.1"/>
    <property type="molecule type" value="Genomic_DNA"/>
</dbReference>
<evidence type="ECO:0000313" key="5">
    <source>
        <dbReference type="Proteomes" id="UP000324176"/>
    </source>
</evidence>
<dbReference type="InterPro" id="IPR019052">
    <property type="entry name" value="DUF2383"/>
</dbReference>
<dbReference type="Gene3D" id="1.20.1260.10">
    <property type="match status" value="1"/>
</dbReference>